<dbReference type="PANTHER" id="PTHR33392:SF6">
    <property type="entry name" value="POLYISOPRENYL-TEICHOIC ACID--PEPTIDOGLYCAN TEICHOIC ACID TRANSFERASE TAGU"/>
    <property type="match status" value="1"/>
</dbReference>
<evidence type="ECO:0000313" key="5">
    <source>
        <dbReference type="EMBL" id="GAA2496039.1"/>
    </source>
</evidence>
<evidence type="ECO:0000256" key="3">
    <source>
        <dbReference type="SAM" id="Phobius"/>
    </source>
</evidence>
<feature type="domain" description="Cell envelope-related transcriptional attenuator" evidence="4">
    <location>
        <begin position="123"/>
        <end position="278"/>
    </location>
</feature>
<feature type="region of interest" description="Disordered" evidence="2">
    <location>
        <begin position="1"/>
        <end position="37"/>
    </location>
</feature>
<keyword evidence="3" id="KW-0472">Membrane</keyword>
<feature type="transmembrane region" description="Helical" evidence="3">
    <location>
        <begin position="44"/>
        <end position="64"/>
    </location>
</feature>
<comment type="similarity">
    <text evidence="1">Belongs to the LytR/CpsA/Psr (LCP) family.</text>
</comment>
<dbReference type="RefSeq" id="WP_344384164.1">
    <property type="nucleotide sequence ID" value="NZ_BAAATA010000021.1"/>
</dbReference>
<sequence length="458" mass="47592">MTTTADTPAPPEDSAADTEGSDDGAISGAPGGPKRPRRRRFLRHVALATSLLLLASAGAAWYGFQRLDSNIRTDDATADELLRHEDDRPQQVAEAKEALNILLIGSDDRSGGNSKYGRAEGRRSDSTILLHVAADRGSATAVSIPRDLMVDIPSCTADDGTATAAQKAQFNWAFQFGGAACTILTLEQLTGIRIDDHLIVDFTGFKEMVDAVEGVEVCLTEPVTDKEAKLDLPAGRQTLYGEDALAYVRARHGFGNGSDTERMGRQQAFLASLVQKVQSNGVLLNPARLFPLASAATSSLTASGGLDSIGELYELASGLRSTPTENFVFLTVPREPYALNANRDQLVQPAADELFEALRNDEPVEVAAGEKSGEKAEKESGEGTPEAGNGSPSAGGGHVRAAGPFGSAADGPVQQAGSARTGDSASPSASASTSPSASPSSSPSFDGTTAGRDVCGGK</sequence>
<feature type="region of interest" description="Disordered" evidence="2">
    <location>
        <begin position="363"/>
        <end position="458"/>
    </location>
</feature>
<accession>A0ABN3M7Q4</accession>
<dbReference type="Proteomes" id="UP001501358">
    <property type="component" value="Unassembled WGS sequence"/>
</dbReference>
<proteinExistence type="inferred from homology"/>
<evidence type="ECO:0000259" key="4">
    <source>
        <dbReference type="Pfam" id="PF03816"/>
    </source>
</evidence>
<organism evidence="5 6">
    <name type="scientific">Streptomyces thermolineatus</name>
    <dbReference type="NCBI Taxonomy" id="44033"/>
    <lineage>
        <taxon>Bacteria</taxon>
        <taxon>Bacillati</taxon>
        <taxon>Actinomycetota</taxon>
        <taxon>Actinomycetes</taxon>
        <taxon>Kitasatosporales</taxon>
        <taxon>Streptomycetaceae</taxon>
        <taxon>Streptomyces</taxon>
    </lineage>
</organism>
<keyword evidence="3" id="KW-1133">Transmembrane helix</keyword>
<dbReference type="Gene3D" id="3.40.630.190">
    <property type="entry name" value="LCP protein"/>
    <property type="match status" value="1"/>
</dbReference>
<protein>
    <submittedName>
        <fullName evidence="5">LCP family protein</fullName>
    </submittedName>
</protein>
<dbReference type="PANTHER" id="PTHR33392">
    <property type="entry name" value="POLYISOPRENYL-TEICHOIC ACID--PEPTIDOGLYCAN TEICHOIC ACID TRANSFERASE TAGU"/>
    <property type="match status" value="1"/>
</dbReference>
<comment type="caution">
    <text evidence="5">The sequence shown here is derived from an EMBL/GenBank/DDBJ whole genome shotgun (WGS) entry which is preliminary data.</text>
</comment>
<evidence type="ECO:0000313" key="6">
    <source>
        <dbReference type="Proteomes" id="UP001501358"/>
    </source>
</evidence>
<dbReference type="InterPro" id="IPR006311">
    <property type="entry name" value="TAT_signal"/>
</dbReference>
<dbReference type="InterPro" id="IPR004474">
    <property type="entry name" value="LytR_CpsA_psr"/>
</dbReference>
<dbReference type="EMBL" id="BAAATA010000021">
    <property type="protein sequence ID" value="GAA2496039.1"/>
    <property type="molecule type" value="Genomic_DNA"/>
</dbReference>
<evidence type="ECO:0000256" key="2">
    <source>
        <dbReference type="SAM" id="MobiDB-lite"/>
    </source>
</evidence>
<keyword evidence="6" id="KW-1185">Reference proteome</keyword>
<dbReference type="NCBIfam" id="TIGR00350">
    <property type="entry name" value="lytR_cpsA_psr"/>
    <property type="match status" value="1"/>
</dbReference>
<name>A0ABN3M7Q4_9ACTN</name>
<feature type="compositionally biased region" description="Low complexity" evidence="2">
    <location>
        <begin position="424"/>
        <end position="444"/>
    </location>
</feature>
<reference evidence="5 6" key="1">
    <citation type="journal article" date="2019" name="Int. J. Syst. Evol. Microbiol.">
        <title>The Global Catalogue of Microorganisms (GCM) 10K type strain sequencing project: providing services to taxonomists for standard genome sequencing and annotation.</title>
        <authorList>
            <consortium name="The Broad Institute Genomics Platform"/>
            <consortium name="The Broad Institute Genome Sequencing Center for Infectious Disease"/>
            <person name="Wu L."/>
            <person name="Ma J."/>
        </authorList>
    </citation>
    <scope>NUCLEOTIDE SEQUENCE [LARGE SCALE GENOMIC DNA]</scope>
    <source>
        <strain evidence="5 6">JCM 6307</strain>
    </source>
</reference>
<feature type="compositionally biased region" description="Basic and acidic residues" evidence="2">
    <location>
        <begin position="371"/>
        <end position="381"/>
    </location>
</feature>
<dbReference type="InterPro" id="IPR050922">
    <property type="entry name" value="LytR/CpsA/Psr_CW_biosynth"/>
</dbReference>
<dbReference type="Pfam" id="PF03816">
    <property type="entry name" value="LytR_cpsA_psr"/>
    <property type="match status" value="1"/>
</dbReference>
<keyword evidence="3" id="KW-0812">Transmembrane</keyword>
<evidence type="ECO:0000256" key="1">
    <source>
        <dbReference type="ARBA" id="ARBA00006068"/>
    </source>
</evidence>
<gene>
    <name evidence="5" type="ORF">GCM10010406_35390</name>
</gene>
<dbReference type="PROSITE" id="PS51318">
    <property type="entry name" value="TAT"/>
    <property type="match status" value="1"/>
</dbReference>